<evidence type="ECO:0000256" key="2">
    <source>
        <dbReference type="ARBA" id="ARBA00012438"/>
    </source>
</evidence>
<evidence type="ECO:0000313" key="16">
    <source>
        <dbReference type="Proteomes" id="UP000199611"/>
    </source>
</evidence>
<dbReference type="InterPro" id="IPR003661">
    <property type="entry name" value="HisK_dim/P_dom"/>
</dbReference>
<proteinExistence type="predicted"/>
<dbReference type="AlphaFoldDB" id="A0A1I4RAW1"/>
<keyword evidence="11" id="KW-0472">Membrane</keyword>
<keyword evidence="7" id="KW-0067">ATP-binding</keyword>
<evidence type="ECO:0000259" key="13">
    <source>
        <dbReference type="PROSITE" id="PS50110"/>
    </source>
</evidence>
<dbReference type="InterPro" id="IPR036097">
    <property type="entry name" value="HisK_dim/P_sf"/>
</dbReference>
<dbReference type="SUPFAM" id="SSF55785">
    <property type="entry name" value="PYP-like sensor domain (PAS domain)"/>
    <property type="match status" value="2"/>
</dbReference>
<feature type="modified residue" description="4-aspartylphosphate" evidence="9">
    <location>
        <position position="711"/>
    </location>
</feature>
<dbReference type="Pfam" id="PF00512">
    <property type="entry name" value="HisKA"/>
    <property type="match status" value="1"/>
</dbReference>
<dbReference type="EMBL" id="FOUU01000001">
    <property type="protein sequence ID" value="SFM49412.1"/>
    <property type="molecule type" value="Genomic_DNA"/>
</dbReference>
<dbReference type="CDD" id="cd00156">
    <property type="entry name" value="REC"/>
    <property type="match status" value="1"/>
</dbReference>
<keyword evidence="10" id="KW-0175">Coiled coil</keyword>
<feature type="domain" description="Histidine kinase" evidence="12">
    <location>
        <begin position="422"/>
        <end position="643"/>
    </location>
</feature>
<feature type="domain" description="Response regulatory" evidence="13">
    <location>
        <begin position="660"/>
        <end position="777"/>
    </location>
</feature>
<dbReference type="Gene3D" id="3.30.565.10">
    <property type="entry name" value="Histidine kinase-like ATPase, C-terminal domain"/>
    <property type="match status" value="1"/>
</dbReference>
<keyword evidence="6" id="KW-0418">Kinase</keyword>
<feature type="transmembrane region" description="Helical" evidence="11">
    <location>
        <begin position="26"/>
        <end position="45"/>
    </location>
</feature>
<sequence length="777" mass="86982">MKNSCSRAQSPSLCNMIRQWLEARKGSGRALSAVLISMIFFILLFCRDLNAHRLFSDDTYFAGIRSLQAYSGERSMYPFADTSARNGENRLPPLVTPFALFVILLLFLALGFCFVSIRRKNRLLKGLQKDLEDQRRENRSLTDKLFQAQMRFQSFFNFMPIALLLIDEEGIICQSNARACHDFGFKLDGRRLRDLIDPEEAEKLELALDCVLGGFNQSLTVSMMGVSRKMPCRIMLAPITGESTPRVLCALFDESERIDLENRIRERTRLLEKVIDGIPVATFMIDTTGKVLIWNRASELITGIGRDEVIGKMLDLKPLFGGRELPVPALLLLEHSPEEIGAKFRGRIRQHDQFPNAVEARGMIFAGREERYVHIVAAGIHDDEGKLIGVVQCAKDVTEELRLRENVFQIQKMEAIGRLVSGIAHDLNNALTVILGGCDLLGICLDDRENAERYLQEIRGAVQRAGKLVERLLGYSKRQRFLPRTVDINENVRNAVSSIADALGEDITVELQLDSRPILCRVDPFHLEQSVVNLIVNAREAISSGGRITVTTGIEKIDKTLTIHHFSVPRGVYARISVSDNGSGIEKEILKHIFEPYFTTKKGGSGLGLAMVYGFVNQSGGHITVDSTVGKGTTFTIYLPLVAADQENFDNSGNNQKVKNILVVEDDPTIREILQSTLSSAGYAVRTADSFEQALTLFQEGSASFDLLIVDVVLPDRSGWEVAEALLKIKPDLKVLYMTGYNGQYLEKLGLTHEKLKQIIQKPFTTDELLRRIKEIS</sequence>
<dbReference type="GO" id="GO:0000155">
    <property type="term" value="F:phosphorelay sensor kinase activity"/>
    <property type="evidence" value="ECO:0007669"/>
    <property type="project" value="InterPro"/>
</dbReference>
<dbReference type="Gene3D" id="1.10.287.130">
    <property type="match status" value="1"/>
</dbReference>
<dbReference type="SMART" id="SM00448">
    <property type="entry name" value="REC"/>
    <property type="match status" value="1"/>
</dbReference>
<dbReference type="SMART" id="SM00388">
    <property type="entry name" value="HisKA"/>
    <property type="match status" value="1"/>
</dbReference>
<dbReference type="InterPro" id="IPR003594">
    <property type="entry name" value="HATPase_dom"/>
</dbReference>
<dbReference type="PROSITE" id="PS50109">
    <property type="entry name" value="HIS_KIN"/>
    <property type="match status" value="1"/>
</dbReference>
<dbReference type="InterPro" id="IPR036890">
    <property type="entry name" value="HATPase_C_sf"/>
</dbReference>
<dbReference type="InterPro" id="IPR000014">
    <property type="entry name" value="PAS"/>
</dbReference>
<feature type="transmembrane region" description="Helical" evidence="11">
    <location>
        <begin position="98"/>
        <end position="117"/>
    </location>
</feature>
<keyword evidence="16" id="KW-1185">Reference proteome</keyword>
<evidence type="ECO:0000256" key="10">
    <source>
        <dbReference type="SAM" id="Coils"/>
    </source>
</evidence>
<evidence type="ECO:0000313" key="15">
    <source>
        <dbReference type="EMBL" id="SFM49412.1"/>
    </source>
</evidence>
<dbReference type="PRINTS" id="PR00344">
    <property type="entry name" value="BCTRLSENSOR"/>
</dbReference>
<keyword evidence="3 9" id="KW-0597">Phosphoprotein</keyword>
<reference evidence="16" key="1">
    <citation type="submission" date="2016-10" db="EMBL/GenBank/DDBJ databases">
        <authorList>
            <person name="Varghese N."/>
            <person name="Submissions S."/>
        </authorList>
    </citation>
    <scope>NUCLEOTIDE SEQUENCE [LARGE SCALE GENOMIC DNA]</scope>
    <source>
        <strain evidence="16">DSM 9990</strain>
    </source>
</reference>
<organism evidence="15 16">
    <name type="scientific">Thermodesulforhabdus norvegica</name>
    <dbReference type="NCBI Taxonomy" id="39841"/>
    <lineage>
        <taxon>Bacteria</taxon>
        <taxon>Pseudomonadati</taxon>
        <taxon>Thermodesulfobacteriota</taxon>
        <taxon>Syntrophobacteria</taxon>
        <taxon>Syntrophobacterales</taxon>
        <taxon>Thermodesulforhabdaceae</taxon>
        <taxon>Thermodesulforhabdus</taxon>
    </lineage>
</organism>
<dbReference type="InterPro" id="IPR001789">
    <property type="entry name" value="Sig_transdc_resp-reg_receiver"/>
</dbReference>
<dbReference type="STRING" id="39841.SAMN05660836_00515"/>
<dbReference type="InterPro" id="IPR005467">
    <property type="entry name" value="His_kinase_dom"/>
</dbReference>
<dbReference type="Pfam" id="PF00989">
    <property type="entry name" value="PAS"/>
    <property type="match status" value="1"/>
</dbReference>
<evidence type="ECO:0000256" key="8">
    <source>
        <dbReference type="ARBA" id="ARBA00023012"/>
    </source>
</evidence>
<accession>A0A1I4RAW1</accession>
<evidence type="ECO:0000256" key="4">
    <source>
        <dbReference type="ARBA" id="ARBA00022679"/>
    </source>
</evidence>
<dbReference type="Proteomes" id="UP000199611">
    <property type="component" value="Unassembled WGS sequence"/>
</dbReference>
<dbReference type="InterPro" id="IPR013767">
    <property type="entry name" value="PAS_fold"/>
</dbReference>
<evidence type="ECO:0000256" key="1">
    <source>
        <dbReference type="ARBA" id="ARBA00000085"/>
    </source>
</evidence>
<dbReference type="PANTHER" id="PTHR43065">
    <property type="entry name" value="SENSOR HISTIDINE KINASE"/>
    <property type="match status" value="1"/>
</dbReference>
<evidence type="ECO:0000256" key="6">
    <source>
        <dbReference type="ARBA" id="ARBA00022777"/>
    </source>
</evidence>
<dbReference type="SMART" id="SM00091">
    <property type="entry name" value="PAS"/>
    <property type="match status" value="2"/>
</dbReference>
<feature type="coiled-coil region" evidence="10">
    <location>
        <begin position="117"/>
        <end position="151"/>
    </location>
</feature>
<dbReference type="Pfam" id="PF02518">
    <property type="entry name" value="HATPase_c"/>
    <property type="match status" value="1"/>
</dbReference>
<dbReference type="CDD" id="cd00082">
    <property type="entry name" value="HisKA"/>
    <property type="match status" value="1"/>
</dbReference>
<evidence type="ECO:0000256" key="3">
    <source>
        <dbReference type="ARBA" id="ARBA00022553"/>
    </source>
</evidence>
<dbReference type="InterPro" id="IPR004358">
    <property type="entry name" value="Sig_transdc_His_kin-like_C"/>
</dbReference>
<dbReference type="SUPFAM" id="SSF55874">
    <property type="entry name" value="ATPase domain of HSP90 chaperone/DNA topoisomerase II/histidine kinase"/>
    <property type="match status" value="1"/>
</dbReference>
<evidence type="ECO:0000259" key="12">
    <source>
        <dbReference type="PROSITE" id="PS50109"/>
    </source>
</evidence>
<dbReference type="Gene3D" id="3.40.50.2300">
    <property type="match status" value="1"/>
</dbReference>
<keyword evidence="5" id="KW-0547">Nucleotide-binding</keyword>
<dbReference type="Gene3D" id="3.30.450.20">
    <property type="entry name" value="PAS domain"/>
    <property type="match status" value="2"/>
</dbReference>
<evidence type="ECO:0000259" key="14">
    <source>
        <dbReference type="PROSITE" id="PS50112"/>
    </source>
</evidence>
<keyword evidence="4" id="KW-0808">Transferase</keyword>
<dbReference type="InterPro" id="IPR035965">
    <property type="entry name" value="PAS-like_dom_sf"/>
</dbReference>
<dbReference type="InterPro" id="IPR011006">
    <property type="entry name" value="CheY-like_superfamily"/>
</dbReference>
<dbReference type="CDD" id="cd00130">
    <property type="entry name" value="PAS"/>
    <property type="match status" value="2"/>
</dbReference>
<dbReference type="SUPFAM" id="SSF47384">
    <property type="entry name" value="Homodimeric domain of signal transducing histidine kinase"/>
    <property type="match status" value="1"/>
</dbReference>
<dbReference type="GO" id="GO:0006355">
    <property type="term" value="P:regulation of DNA-templated transcription"/>
    <property type="evidence" value="ECO:0007669"/>
    <property type="project" value="InterPro"/>
</dbReference>
<dbReference type="PANTHER" id="PTHR43065:SF46">
    <property type="entry name" value="C4-DICARBOXYLATE TRANSPORT SENSOR PROTEIN DCTB"/>
    <property type="match status" value="1"/>
</dbReference>
<protein>
    <recommendedName>
        <fullName evidence="2">histidine kinase</fullName>
        <ecNumber evidence="2">2.7.13.3</ecNumber>
    </recommendedName>
</protein>
<dbReference type="PROSITE" id="PS50112">
    <property type="entry name" value="PAS"/>
    <property type="match status" value="1"/>
</dbReference>
<keyword evidence="8" id="KW-0902">Two-component regulatory system</keyword>
<gene>
    <name evidence="15" type="ORF">SAMN05660836_00515</name>
</gene>
<dbReference type="NCBIfam" id="TIGR00229">
    <property type="entry name" value="sensory_box"/>
    <property type="match status" value="1"/>
</dbReference>
<keyword evidence="11" id="KW-0812">Transmembrane</keyword>
<dbReference type="Pfam" id="PF13426">
    <property type="entry name" value="PAS_9"/>
    <property type="match status" value="1"/>
</dbReference>
<evidence type="ECO:0000256" key="9">
    <source>
        <dbReference type="PROSITE-ProRule" id="PRU00169"/>
    </source>
</evidence>
<name>A0A1I4RAW1_9BACT</name>
<evidence type="ECO:0000256" key="7">
    <source>
        <dbReference type="ARBA" id="ARBA00022840"/>
    </source>
</evidence>
<evidence type="ECO:0000256" key="11">
    <source>
        <dbReference type="SAM" id="Phobius"/>
    </source>
</evidence>
<dbReference type="Pfam" id="PF00072">
    <property type="entry name" value="Response_reg"/>
    <property type="match status" value="1"/>
</dbReference>
<dbReference type="GO" id="GO:0005524">
    <property type="term" value="F:ATP binding"/>
    <property type="evidence" value="ECO:0007669"/>
    <property type="project" value="UniProtKB-KW"/>
</dbReference>
<dbReference type="SUPFAM" id="SSF52172">
    <property type="entry name" value="CheY-like"/>
    <property type="match status" value="1"/>
</dbReference>
<keyword evidence="11" id="KW-1133">Transmembrane helix</keyword>
<dbReference type="PROSITE" id="PS50110">
    <property type="entry name" value="RESPONSE_REGULATORY"/>
    <property type="match status" value="1"/>
</dbReference>
<comment type="catalytic activity">
    <reaction evidence="1">
        <text>ATP + protein L-histidine = ADP + protein N-phospho-L-histidine.</text>
        <dbReference type="EC" id="2.7.13.3"/>
    </reaction>
</comment>
<feature type="domain" description="PAS" evidence="14">
    <location>
        <begin position="267"/>
        <end position="312"/>
    </location>
</feature>
<dbReference type="SMART" id="SM00387">
    <property type="entry name" value="HATPase_c"/>
    <property type="match status" value="1"/>
</dbReference>
<dbReference type="EC" id="2.7.13.3" evidence="2"/>
<evidence type="ECO:0000256" key="5">
    <source>
        <dbReference type="ARBA" id="ARBA00022741"/>
    </source>
</evidence>